<sequence>MVKVTQRLGGLVLRFAAFCAALGAVIAMVTSRERSSFFVLSLVAKYSDLAAFKYFVIANAIVSVYSFLVLFLPKESLLWKFVVVLDLMVTMLLTSSLSAAVAVAQVGKRGNANAGWLPICGQVPRFCDQITGALIAGLVALILYVFLLIFSIHSVNMDPSASMIDTVDGELEVTQHVEASLSDSVKLPTKRKAETSPVADSVEGEGNRQEEEEKDSGESDQVWDVDSFESDYSSPEEAASNTDEFELRRYLRHLYESGGFLLEREMVPKNLFQGWRPLNLDALFKDPNITGRDYMEIMARVAIDKYNQTKNKTVTLDHIVRAVIRMSIGVKAYITFMAKECPEGELVEYQAKAEIRTRLLLLLFLLLLLLKTVGVFLSFASLSRKVIEATYYVGTFILISLVNAKLTEDGDDVVVDVKLISGGGGSTSGEERKRKRRMVTNFRPSAKILRSDNRSSNRRFSGTDPPCVLAHLLYPLRCRPFSSPKILDQK</sequence>
<comment type="caution">
    <text evidence="10">The sequence shown here is derived from an EMBL/GenBank/DDBJ whole genome shotgun (WGS) entry which is preliminary data.</text>
</comment>
<feature type="transmembrane region" description="Helical" evidence="7">
    <location>
        <begin position="51"/>
        <end position="72"/>
    </location>
</feature>
<dbReference type="Proteomes" id="UP000824890">
    <property type="component" value="Unassembled WGS sequence"/>
</dbReference>
<dbReference type="InterPro" id="IPR006525">
    <property type="entry name" value="Cystatin-related_pln"/>
</dbReference>
<dbReference type="PANTHER" id="PTHR31228:SF23">
    <property type="entry name" value="CYSTATIN_MONELLIN SUPERFAMILY PROTEIN"/>
    <property type="match status" value="1"/>
</dbReference>
<evidence type="ECO:0000313" key="11">
    <source>
        <dbReference type="Proteomes" id="UP000824890"/>
    </source>
</evidence>
<evidence type="ECO:0000256" key="7">
    <source>
        <dbReference type="RuleBase" id="RU361233"/>
    </source>
</evidence>
<evidence type="ECO:0000256" key="2">
    <source>
        <dbReference type="ARBA" id="ARBA00007651"/>
    </source>
</evidence>
<evidence type="ECO:0000256" key="8">
    <source>
        <dbReference type="SAM" id="MobiDB-lite"/>
    </source>
</evidence>
<keyword evidence="11" id="KW-1185">Reference proteome</keyword>
<evidence type="ECO:0000256" key="4">
    <source>
        <dbReference type="ARBA" id="ARBA00022692"/>
    </source>
</evidence>
<dbReference type="InterPro" id="IPR006702">
    <property type="entry name" value="CASP_dom"/>
</dbReference>
<protein>
    <recommendedName>
        <fullName evidence="7">CASP-like protein</fullName>
    </recommendedName>
</protein>
<gene>
    <name evidence="10" type="ORF">HID58_037347</name>
</gene>
<feature type="transmembrane region" description="Helical" evidence="7">
    <location>
        <begin position="359"/>
        <end position="380"/>
    </location>
</feature>
<evidence type="ECO:0000313" key="10">
    <source>
        <dbReference type="EMBL" id="KAH0905520.1"/>
    </source>
</evidence>
<organism evidence="10 11">
    <name type="scientific">Brassica napus</name>
    <name type="common">Rape</name>
    <dbReference type="NCBI Taxonomy" id="3708"/>
    <lineage>
        <taxon>Eukaryota</taxon>
        <taxon>Viridiplantae</taxon>
        <taxon>Streptophyta</taxon>
        <taxon>Embryophyta</taxon>
        <taxon>Tracheophyta</taxon>
        <taxon>Spermatophyta</taxon>
        <taxon>Magnoliopsida</taxon>
        <taxon>eudicotyledons</taxon>
        <taxon>Gunneridae</taxon>
        <taxon>Pentapetalae</taxon>
        <taxon>rosids</taxon>
        <taxon>malvids</taxon>
        <taxon>Brassicales</taxon>
        <taxon>Brassicaceae</taxon>
        <taxon>Brassiceae</taxon>
        <taxon>Brassica</taxon>
    </lineage>
</organism>
<feature type="transmembrane region" description="Helical" evidence="7">
    <location>
        <begin position="84"/>
        <end position="107"/>
    </location>
</feature>
<keyword evidence="5 7" id="KW-1133">Transmembrane helix</keyword>
<evidence type="ECO:0000256" key="6">
    <source>
        <dbReference type="ARBA" id="ARBA00023136"/>
    </source>
</evidence>
<dbReference type="InterPro" id="IPR006459">
    <property type="entry name" value="CASP/CASPL"/>
</dbReference>
<keyword evidence="6 7" id="KW-0472">Membrane</keyword>
<dbReference type="Pfam" id="PF04535">
    <property type="entry name" value="CASP_dom"/>
    <property type="match status" value="1"/>
</dbReference>
<dbReference type="PANTHER" id="PTHR31228">
    <property type="entry name" value="CYSTATIN/MONELLIN SUPERFAMILY PROTEIN"/>
    <property type="match status" value="1"/>
</dbReference>
<keyword evidence="3 7" id="KW-1003">Cell membrane</keyword>
<dbReference type="NCBIfam" id="TIGR01569">
    <property type="entry name" value="A_tha_TIGR01569"/>
    <property type="match status" value="1"/>
</dbReference>
<reference evidence="10 11" key="1">
    <citation type="submission" date="2021-05" db="EMBL/GenBank/DDBJ databases">
        <title>Genome Assembly of Synthetic Allotetraploid Brassica napus Reveals Homoeologous Exchanges between Subgenomes.</title>
        <authorList>
            <person name="Davis J.T."/>
        </authorList>
    </citation>
    <scope>NUCLEOTIDE SEQUENCE [LARGE SCALE GENOMIC DNA]</scope>
    <source>
        <strain evidence="11">cv. Da-Ae</strain>
        <tissue evidence="10">Seedling</tissue>
    </source>
</reference>
<comment type="similarity">
    <text evidence="2 7">Belongs to the Casparian strip membrane proteins (CASP) family.</text>
</comment>
<name>A0ABQ8BL41_BRANA</name>
<feature type="transmembrane region" description="Helical" evidence="7">
    <location>
        <begin position="130"/>
        <end position="150"/>
    </location>
</feature>
<comment type="subcellular location">
    <subcellularLocation>
        <location evidence="1 7">Cell membrane</location>
        <topology evidence="1 7">Multi-pass membrane protein</topology>
    </subcellularLocation>
</comment>
<evidence type="ECO:0000256" key="3">
    <source>
        <dbReference type="ARBA" id="ARBA00022475"/>
    </source>
</evidence>
<dbReference type="Gene3D" id="3.10.450.10">
    <property type="match status" value="1"/>
</dbReference>
<feature type="transmembrane region" description="Helical" evidence="7">
    <location>
        <begin position="12"/>
        <end position="31"/>
    </location>
</feature>
<dbReference type="NCBIfam" id="TIGR01638">
    <property type="entry name" value="Atha_cystat_rel"/>
    <property type="match status" value="1"/>
</dbReference>
<evidence type="ECO:0000256" key="1">
    <source>
        <dbReference type="ARBA" id="ARBA00004651"/>
    </source>
</evidence>
<comment type="subunit">
    <text evidence="7">Homodimer and heterodimers.</text>
</comment>
<evidence type="ECO:0000259" key="9">
    <source>
        <dbReference type="Pfam" id="PF04535"/>
    </source>
</evidence>
<proteinExistence type="inferred from homology"/>
<accession>A0ABQ8BL41</accession>
<comment type="caution">
    <text evidence="7">Lacks conserved residue(s) required for the propagation of feature annotation.</text>
</comment>
<keyword evidence="4 7" id="KW-0812">Transmembrane</keyword>
<dbReference type="EMBL" id="JAGKQM010000010">
    <property type="protein sequence ID" value="KAH0905520.1"/>
    <property type="molecule type" value="Genomic_DNA"/>
</dbReference>
<feature type="domain" description="Casparian strip membrane protein" evidence="9">
    <location>
        <begin position="7"/>
        <end position="143"/>
    </location>
</feature>
<feature type="region of interest" description="Disordered" evidence="8">
    <location>
        <begin position="186"/>
        <end position="222"/>
    </location>
</feature>
<evidence type="ECO:0000256" key="5">
    <source>
        <dbReference type="ARBA" id="ARBA00022989"/>
    </source>
</evidence>